<dbReference type="Gene3D" id="3.40.190.10">
    <property type="entry name" value="Periplasmic binding protein-like II"/>
    <property type="match status" value="2"/>
</dbReference>
<accession>A0ABW6ICJ5</accession>
<feature type="chain" id="PRO_5044975529" description="Phosphate-binding protein" evidence="4">
    <location>
        <begin position="26"/>
        <end position="347"/>
    </location>
</feature>
<feature type="domain" description="PBP" evidence="5">
    <location>
        <begin position="37"/>
        <end position="294"/>
    </location>
</feature>
<dbReference type="InterPro" id="IPR011862">
    <property type="entry name" value="Phos-bd"/>
</dbReference>
<name>A0ABW6ICJ5_9CYAN</name>
<evidence type="ECO:0000313" key="6">
    <source>
        <dbReference type="EMBL" id="MFE4105888.1"/>
    </source>
</evidence>
<organism evidence="6 7">
    <name type="scientific">Almyronema epifaneia S1</name>
    <dbReference type="NCBI Taxonomy" id="2991925"/>
    <lineage>
        <taxon>Bacteria</taxon>
        <taxon>Bacillati</taxon>
        <taxon>Cyanobacteriota</taxon>
        <taxon>Cyanophyceae</taxon>
        <taxon>Nodosilineales</taxon>
        <taxon>Nodosilineaceae</taxon>
        <taxon>Almyronema</taxon>
        <taxon>Almyronema epifaneia</taxon>
    </lineage>
</organism>
<evidence type="ECO:0000313" key="7">
    <source>
        <dbReference type="Proteomes" id="UP001600165"/>
    </source>
</evidence>
<comment type="function">
    <text evidence="4">Involved in the system for phosphate transport across the cytoplasmic membrane.</text>
</comment>
<dbReference type="CDD" id="cd13654">
    <property type="entry name" value="PBP2_phosphate_like_2"/>
    <property type="match status" value="1"/>
</dbReference>
<evidence type="ECO:0000256" key="4">
    <source>
        <dbReference type="RuleBase" id="RU367119"/>
    </source>
</evidence>
<keyword evidence="3 4" id="KW-0732">Signal</keyword>
<dbReference type="Proteomes" id="UP001600165">
    <property type="component" value="Unassembled WGS sequence"/>
</dbReference>
<dbReference type="EMBL" id="JBHZOL010000042">
    <property type="protein sequence ID" value="MFE4105888.1"/>
    <property type="molecule type" value="Genomic_DNA"/>
</dbReference>
<dbReference type="PANTHER" id="PTHR30570:SF1">
    <property type="entry name" value="PHOSPHATE-BINDING PROTEIN PSTS"/>
    <property type="match status" value="1"/>
</dbReference>
<evidence type="ECO:0000256" key="2">
    <source>
        <dbReference type="ARBA" id="ARBA00022448"/>
    </source>
</evidence>
<evidence type="ECO:0000256" key="3">
    <source>
        <dbReference type="ARBA" id="ARBA00022729"/>
    </source>
</evidence>
<dbReference type="NCBIfam" id="TIGR02136">
    <property type="entry name" value="ptsS_2"/>
    <property type="match status" value="1"/>
</dbReference>
<keyword evidence="2 4" id="KW-0813">Transport</keyword>
<feature type="signal peptide" evidence="4">
    <location>
        <begin position="1"/>
        <end position="25"/>
    </location>
</feature>
<comment type="caution">
    <text evidence="6">The sequence shown here is derived from an EMBL/GenBank/DDBJ whole genome shotgun (WGS) entry which is preliminary data.</text>
</comment>
<reference evidence="6 7" key="1">
    <citation type="submission" date="2024-10" db="EMBL/GenBank/DDBJ databases">
        <authorList>
            <person name="Ratan Roy A."/>
            <person name="Morales Sandoval P.H."/>
            <person name="De Los Santos Villalobos S."/>
            <person name="Chakraborty S."/>
            <person name="Mukherjee J."/>
        </authorList>
    </citation>
    <scope>NUCLEOTIDE SEQUENCE [LARGE SCALE GENOMIC DNA]</scope>
    <source>
        <strain evidence="6 7">S1</strain>
    </source>
</reference>
<keyword evidence="7" id="KW-1185">Reference proteome</keyword>
<dbReference type="RefSeq" id="WP_377963114.1">
    <property type="nucleotide sequence ID" value="NZ_JBHZOL010000042.1"/>
</dbReference>
<comment type="similarity">
    <text evidence="1 4">Belongs to the PstS family.</text>
</comment>
<dbReference type="SUPFAM" id="SSF53850">
    <property type="entry name" value="Periplasmic binding protein-like II"/>
    <property type="match status" value="1"/>
</dbReference>
<evidence type="ECO:0000259" key="5">
    <source>
        <dbReference type="Pfam" id="PF12849"/>
    </source>
</evidence>
<gene>
    <name evidence="6" type="ORF">ACFVKH_06350</name>
</gene>
<dbReference type="InterPro" id="IPR024370">
    <property type="entry name" value="PBP_domain"/>
</dbReference>
<sequence length="347" mass="37761">MNGSINPGFVLTVGLGFLVSCSAPAPETTTTQSPETPTTANQTAIKIDGSSTVYPLSNEVVEELKFERSEAAPAISVEFSGTGGGFRKFCAGETDINGASRPILSDEMAVCAENGVEYLELPVAFDALTVIVHEDNDWAETISVEELAAIWEPDAEGQLTRWQQVRPDWPARSLNLYGADVDSGTYDYFTEAIIGESGVSRKDYTDEVDDARIVRAVRTDPDALGFLGFAYYQESQGTLKALAIDNGSGPVEPSIETVSSGQYRPLTRPLFIYVNKQHLEASSSLQDFVLYYLTNAEFLARTVGYTPLPSEAYSAILRRYDQRIAGTVFDGAAPTNLTLEKLTQLEQ</sequence>
<keyword evidence="4" id="KW-0592">Phosphate transport</keyword>
<evidence type="ECO:0000256" key="1">
    <source>
        <dbReference type="ARBA" id="ARBA00008725"/>
    </source>
</evidence>
<dbReference type="PANTHER" id="PTHR30570">
    <property type="entry name" value="PERIPLASMIC PHOSPHATE BINDING COMPONENT OF PHOSPHATE ABC TRANSPORTER"/>
    <property type="match status" value="1"/>
</dbReference>
<protein>
    <recommendedName>
        <fullName evidence="4">Phosphate-binding protein</fullName>
    </recommendedName>
</protein>
<dbReference type="InterPro" id="IPR050811">
    <property type="entry name" value="Phosphate_ABC_transporter"/>
</dbReference>
<dbReference type="Pfam" id="PF12849">
    <property type="entry name" value="PBP_like_2"/>
    <property type="match status" value="1"/>
</dbReference>
<proteinExistence type="inferred from homology"/>